<feature type="region of interest" description="Disordered" evidence="3">
    <location>
        <begin position="1"/>
        <end position="37"/>
    </location>
</feature>
<dbReference type="InterPro" id="IPR008778">
    <property type="entry name" value="Pirin_C_dom"/>
</dbReference>
<dbReference type="PANTHER" id="PTHR13903:SF8">
    <property type="entry name" value="PIRIN"/>
    <property type="match status" value="1"/>
</dbReference>
<dbReference type="EMBL" id="NSKC01000004">
    <property type="protein sequence ID" value="PAU83616.1"/>
    <property type="molecule type" value="Genomic_DNA"/>
</dbReference>
<feature type="domain" description="Pirin C-terminal" evidence="5">
    <location>
        <begin position="172"/>
        <end position="266"/>
    </location>
</feature>
<evidence type="ECO:0000259" key="4">
    <source>
        <dbReference type="Pfam" id="PF02678"/>
    </source>
</evidence>
<comment type="similarity">
    <text evidence="1 2">Belongs to the pirin family.</text>
</comment>
<dbReference type="Pfam" id="PF02678">
    <property type="entry name" value="Pirin"/>
    <property type="match status" value="1"/>
</dbReference>
<sequence>MTPDETTAGGVEPLSGETVRHGTGVNSDRAFPTNAHPDNLDPFVLFERFYIDPDKGFPMHPHKGFEIVSYMIEGGMDHADSLGVEHTAREDEAMRITTGSGIRHSEFPADGEACNGLQLWVNLPREEKEADPDYVDAGTEELPTTERDGATVTTVVGEGSPIELYTPMEYLDVRVTDAWTWEVPDEWSGFLYGVEGSGTVRDADAGADVDSEAEAGATREFAAGDVLPNADARDVTVESDGEPGLRFVAVSGRPHGEPIRQQGPFVL</sequence>
<dbReference type="AlphaFoldDB" id="A0A2A2FDT4"/>
<dbReference type="OrthoDB" id="23530at2157"/>
<evidence type="ECO:0000313" key="6">
    <source>
        <dbReference type="EMBL" id="PAU83616.1"/>
    </source>
</evidence>
<dbReference type="InterPro" id="IPR011051">
    <property type="entry name" value="RmlC_Cupin_sf"/>
</dbReference>
<dbReference type="CDD" id="cd02247">
    <property type="entry name" value="cupin_pirin_C"/>
    <property type="match status" value="1"/>
</dbReference>
<dbReference type="SUPFAM" id="SSF51182">
    <property type="entry name" value="RmlC-like cupins"/>
    <property type="match status" value="1"/>
</dbReference>
<dbReference type="Pfam" id="PF05726">
    <property type="entry name" value="Pirin_C"/>
    <property type="match status" value="1"/>
</dbReference>
<name>A0A2A2FDT4_9EURY</name>
<dbReference type="InterPro" id="IPR012093">
    <property type="entry name" value="Pirin"/>
</dbReference>
<evidence type="ECO:0000259" key="5">
    <source>
        <dbReference type="Pfam" id="PF05726"/>
    </source>
</evidence>
<accession>A0A2A2FDT4</accession>
<dbReference type="PANTHER" id="PTHR13903">
    <property type="entry name" value="PIRIN-RELATED"/>
    <property type="match status" value="1"/>
</dbReference>
<dbReference type="Proteomes" id="UP000218083">
    <property type="component" value="Unassembled WGS sequence"/>
</dbReference>
<dbReference type="Gene3D" id="2.60.120.10">
    <property type="entry name" value="Jelly Rolls"/>
    <property type="match status" value="1"/>
</dbReference>
<evidence type="ECO:0000256" key="2">
    <source>
        <dbReference type="RuleBase" id="RU003457"/>
    </source>
</evidence>
<evidence type="ECO:0000256" key="1">
    <source>
        <dbReference type="ARBA" id="ARBA00008416"/>
    </source>
</evidence>
<organism evidence="6 7">
    <name type="scientific">Halorubrum salipaludis</name>
    <dbReference type="NCBI Taxonomy" id="2032630"/>
    <lineage>
        <taxon>Archaea</taxon>
        <taxon>Methanobacteriati</taxon>
        <taxon>Methanobacteriota</taxon>
        <taxon>Stenosarchaea group</taxon>
        <taxon>Halobacteria</taxon>
        <taxon>Halobacteriales</taxon>
        <taxon>Haloferacaceae</taxon>
        <taxon>Halorubrum</taxon>
    </lineage>
</organism>
<comment type="caution">
    <text evidence="6">The sequence shown here is derived from an EMBL/GenBank/DDBJ whole genome shotgun (WGS) entry which is preliminary data.</text>
</comment>
<gene>
    <name evidence="6" type="ORF">CK500_08860</name>
</gene>
<evidence type="ECO:0000313" key="7">
    <source>
        <dbReference type="Proteomes" id="UP000218083"/>
    </source>
</evidence>
<keyword evidence="7" id="KW-1185">Reference proteome</keyword>
<dbReference type="InterPro" id="IPR014710">
    <property type="entry name" value="RmlC-like_jellyroll"/>
</dbReference>
<reference evidence="6 7" key="1">
    <citation type="submission" date="2017-08" db="EMBL/GenBank/DDBJ databases">
        <title>The strain WRN001 was isolated from Binhai saline alkaline soil, Tianjin, China.</title>
        <authorList>
            <person name="Liu D."/>
            <person name="Zhang G."/>
        </authorList>
    </citation>
    <scope>NUCLEOTIDE SEQUENCE [LARGE SCALE GENOMIC DNA]</scope>
    <source>
        <strain evidence="6 7">WN019</strain>
    </source>
</reference>
<dbReference type="RefSeq" id="WP_095636873.1">
    <property type="nucleotide sequence ID" value="NZ_NSKC01000004.1"/>
</dbReference>
<proteinExistence type="inferred from homology"/>
<dbReference type="InterPro" id="IPR003829">
    <property type="entry name" value="Pirin_N_dom"/>
</dbReference>
<evidence type="ECO:0000256" key="3">
    <source>
        <dbReference type="SAM" id="MobiDB-lite"/>
    </source>
</evidence>
<dbReference type="PIRSF" id="PIRSF006232">
    <property type="entry name" value="Pirin"/>
    <property type="match status" value="1"/>
</dbReference>
<protein>
    <submittedName>
        <fullName evidence="6">Pirin</fullName>
    </submittedName>
</protein>
<feature type="domain" description="Pirin N-terminal" evidence="4">
    <location>
        <begin position="26"/>
        <end position="121"/>
    </location>
</feature>